<dbReference type="PANTHER" id="PTHR38588">
    <property type="entry name" value="BLL0334 PROTEIN"/>
    <property type="match status" value="1"/>
</dbReference>
<dbReference type="AlphaFoldDB" id="A0A9Y2IDI7"/>
<dbReference type="Pfam" id="PF06240">
    <property type="entry name" value="COXG"/>
    <property type="match status" value="1"/>
</dbReference>
<proteinExistence type="predicted"/>
<dbReference type="Gene3D" id="3.30.530.20">
    <property type="match status" value="1"/>
</dbReference>
<dbReference type="InterPro" id="IPR010419">
    <property type="entry name" value="CO_DH_gsu"/>
</dbReference>
<gene>
    <name evidence="2" type="ORF">QRX50_38785</name>
</gene>
<feature type="compositionally biased region" description="Low complexity" evidence="1">
    <location>
        <begin position="189"/>
        <end position="204"/>
    </location>
</feature>
<evidence type="ECO:0000256" key="1">
    <source>
        <dbReference type="SAM" id="MobiDB-lite"/>
    </source>
</evidence>
<keyword evidence="3" id="KW-1185">Reference proteome</keyword>
<protein>
    <submittedName>
        <fullName evidence="2">SRPBCC family protein</fullName>
    </submittedName>
</protein>
<feature type="region of interest" description="Disordered" evidence="1">
    <location>
        <begin position="186"/>
        <end position="207"/>
    </location>
</feature>
<accession>A0A9Y2IDI7</accession>
<evidence type="ECO:0000313" key="2">
    <source>
        <dbReference type="EMBL" id="WIX77296.1"/>
    </source>
</evidence>
<dbReference type="EMBL" id="CP127294">
    <property type="protein sequence ID" value="WIX77296.1"/>
    <property type="molecule type" value="Genomic_DNA"/>
</dbReference>
<dbReference type="PANTHER" id="PTHR38588:SF1">
    <property type="entry name" value="BLL0334 PROTEIN"/>
    <property type="match status" value="1"/>
</dbReference>
<name>A0A9Y2IDI7_9PSEU</name>
<sequence>MRLENSFTVGLPPSQAWAVLTDPERVAPCMPGVHLAEVDGDDVRGGLRVKVGPIAAEYSGLARFRERDEAAGVVVVAASGREVRGRGSASATVTLRLAPAPEGTRVDLATELALTGRLAQFGRGVLGEVTGRLVDEFARALADEVAGSRAQTAAVPRAAVSGVVAVAAVEPVADVVDLAAQEWPDDETVGAAPSAEPAGAAPVVRTGDPARARNADTVVLRAIAIPVAKRVVPAVAAVVAAIVLARRLRR</sequence>
<dbReference type="Proteomes" id="UP001236014">
    <property type="component" value="Chromosome"/>
</dbReference>
<dbReference type="SUPFAM" id="SSF55961">
    <property type="entry name" value="Bet v1-like"/>
    <property type="match status" value="1"/>
</dbReference>
<dbReference type="InterPro" id="IPR023393">
    <property type="entry name" value="START-like_dom_sf"/>
</dbReference>
<evidence type="ECO:0000313" key="3">
    <source>
        <dbReference type="Proteomes" id="UP001236014"/>
    </source>
</evidence>
<dbReference type="CDD" id="cd07823">
    <property type="entry name" value="SRPBCC_5"/>
    <property type="match status" value="1"/>
</dbReference>
<dbReference type="RefSeq" id="WP_285968037.1">
    <property type="nucleotide sequence ID" value="NZ_CP127294.1"/>
</dbReference>
<organism evidence="2 3">
    <name type="scientific">Amycolatopsis carbonis</name>
    <dbReference type="NCBI Taxonomy" id="715471"/>
    <lineage>
        <taxon>Bacteria</taxon>
        <taxon>Bacillati</taxon>
        <taxon>Actinomycetota</taxon>
        <taxon>Actinomycetes</taxon>
        <taxon>Pseudonocardiales</taxon>
        <taxon>Pseudonocardiaceae</taxon>
        <taxon>Amycolatopsis</taxon>
    </lineage>
</organism>
<dbReference type="KEGG" id="acab:QRX50_38785"/>
<reference evidence="2 3" key="1">
    <citation type="submission" date="2023-06" db="EMBL/GenBank/DDBJ databases">
        <authorList>
            <person name="Oyuntsetseg B."/>
            <person name="Kim S.B."/>
        </authorList>
    </citation>
    <scope>NUCLEOTIDE SEQUENCE [LARGE SCALE GENOMIC DNA]</scope>
    <source>
        <strain evidence="2 3">2-15</strain>
    </source>
</reference>